<dbReference type="InterPro" id="IPR050765">
    <property type="entry name" value="Riboflavin_Biosynth_HTPR"/>
</dbReference>
<evidence type="ECO:0000256" key="7">
    <source>
        <dbReference type="ARBA" id="ARBA00022723"/>
    </source>
</evidence>
<proteinExistence type="inferred from homology"/>
<reference evidence="16 17" key="1">
    <citation type="submission" date="2018-09" db="EMBL/GenBank/DDBJ databases">
        <authorList>
            <person name="Li J."/>
        </authorList>
    </citation>
    <scope>NUCLEOTIDE SEQUENCE [LARGE SCALE GENOMIC DNA]</scope>
    <source>
        <strain evidence="16 17">2129</strain>
    </source>
</reference>
<dbReference type="GO" id="GO:0008703">
    <property type="term" value="F:5-amino-6-(5-phosphoribosylamino)uracil reductase activity"/>
    <property type="evidence" value="ECO:0007669"/>
    <property type="project" value="UniProtKB-EC"/>
</dbReference>
<evidence type="ECO:0000256" key="5">
    <source>
        <dbReference type="ARBA" id="ARBA00007417"/>
    </source>
</evidence>
<dbReference type="PANTHER" id="PTHR38011:SF7">
    <property type="entry name" value="2,5-DIAMINO-6-RIBOSYLAMINO-4(3H)-PYRIMIDINONE 5'-PHOSPHATE REDUCTASE"/>
    <property type="match status" value="1"/>
</dbReference>
<evidence type="ECO:0000256" key="4">
    <source>
        <dbReference type="ARBA" id="ARBA00005259"/>
    </source>
</evidence>
<comment type="similarity">
    <text evidence="4 14">In the N-terminal section; belongs to the cytidine and deoxycytidylate deaminase family.</text>
</comment>
<keyword evidence="14 16" id="KW-0378">Hydrolase</keyword>
<dbReference type="PIRSF" id="PIRSF006769">
    <property type="entry name" value="RibD"/>
    <property type="match status" value="1"/>
</dbReference>
<dbReference type="EC" id="1.1.1.193" evidence="14"/>
<dbReference type="GO" id="GO:0008835">
    <property type="term" value="F:diaminohydroxyphosphoribosylaminopyrimidine deaminase activity"/>
    <property type="evidence" value="ECO:0007669"/>
    <property type="project" value="UniProtKB-EC"/>
</dbReference>
<keyword evidence="17" id="KW-1185">Reference proteome</keyword>
<keyword evidence="9 14" id="KW-0521">NADP</keyword>
<evidence type="ECO:0000313" key="17">
    <source>
        <dbReference type="Proteomes" id="UP000273001"/>
    </source>
</evidence>
<dbReference type="Gene3D" id="3.40.140.10">
    <property type="entry name" value="Cytidine Deaminase, domain 2"/>
    <property type="match status" value="1"/>
</dbReference>
<comment type="pathway">
    <text evidence="2 14">Cofactor biosynthesis; riboflavin biosynthesis; 5-amino-6-(D-ribitylamino)uracil from GTP: step 2/4.</text>
</comment>
<keyword evidence="6 14" id="KW-0686">Riboflavin biosynthesis</keyword>
<dbReference type="PROSITE" id="PS51747">
    <property type="entry name" value="CYT_DCMP_DEAMINASES_2"/>
    <property type="match status" value="1"/>
</dbReference>
<dbReference type="Pfam" id="PF00383">
    <property type="entry name" value="dCMP_cyt_deam_1"/>
    <property type="match status" value="1"/>
</dbReference>
<keyword evidence="7 14" id="KW-0479">Metal-binding</keyword>
<dbReference type="SUPFAM" id="SSF53927">
    <property type="entry name" value="Cytidine deaminase-like"/>
    <property type="match status" value="1"/>
</dbReference>
<keyword evidence="10 14" id="KW-0560">Oxidoreductase</keyword>
<evidence type="ECO:0000256" key="13">
    <source>
        <dbReference type="ARBA" id="ARBA00049886"/>
    </source>
</evidence>
<comment type="function">
    <text evidence="1 14">Converts 2,5-diamino-6-(ribosylamino)-4(3h)-pyrimidinone 5'-phosphate into 5-amino-6-(ribosylamino)-2,4(1h,3h)-pyrimidinedione 5'-phosphate.</text>
</comment>
<name>A0ABN5PRE1_9ACTO</name>
<dbReference type="NCBIfam" id="TIGR00326">
    <property type="entry name" value="eubact_ribD"/>
    <property type="match status" value="1"/>
</dbReference>
<evidence type="ECO:0000256" key="3">
    <source>
        <dbReference type="ARBA" id="ARBA00004910"/>
    </source>
</evidence>
<comment type="catalytic activity">
    <reaction evidence="12 14">
        <text>5-amino-6-(5-phospho-D-ribitylamino)uracil + NADP(+) = 5-amino-6-(5-phospho-D-ribosylamino)uracil + NADPH + H(+)</text>
        <dbReference type="Rhea" id="RHEA:17845"/>
        <dbReference type="ChEBI" id="CHEBI:15378"/>
        <dbReference type="ChEBI" id="CHEBI:57783"/>
        <dbReference type="ChEBI" id="CHEBI:58349"/>
        <dbReference type="ChEBI" id="CHEBI:58421"/>
        <dbReference type="ChEBI" id="CHEBI:58453"/>
        <dbReference type="EC" id="1.1.1.193"/>
    </reaction>
</comment>
<dbReference type="Pfam" id="PF01872">
    <property type="entry name" value="RibD_C"/>
    <property type="match status" value="1"/>
</dbReference>
<comment type="pathway">
    <text evidence="3 14">Cofactor biosynthesis; riboflavin biosynthesis; 5-amino-6-(D-ribitylamino)uracil from GTP: step 3/4.</text>
</comment>
<evidence type="ECO:0000256" key="10">
    <source>
        <dbReference type="ARBA" id="ARBA00023002"/>
    </source>
</evidence>
<protein>
    <recommendedName>
        <fullName evidence="14">Riboflavin biosynthesis protein RibD</fullName>
    </recommendedName>
    <domain>
        <recommendedName>
            <fullName evidence="14">Diaminohydroxyphosphoribosylaminopyrimidine deaminase</fullName>
            <shortName evidence="14">DRAP deaminase</shortName>
            <ecNumber evidence="14">3.5.4.26</ecNumber>
        </recommendedName>
        <alternativeName>
            <fullName evidence="14">Riboflavin-specific deaminase</fullName>
        </alternativeName>
    </domain>
    <domain>
        <recommendedName>
            <fullName evidence="14">5-amino-6-(5-phosphoribosylamino)uracil reductase</fullName>
            <ecNumber evidence="14">1.1.1.193</ecNumber>
        </recommendedName>
        <alternativeName>
            <fullName evidence="14">HTP reductase</fullName>
        </alternativeName>
    </domain>
</protein>
<comment type="similarity">
    <text evidence="5 14">In the C-terminal section; belongs to the HTP reductase family.</text>
</comment>
<dbReference type="EMBL" id="CP032514">
    <property type="protein sequence ID" value="AYD90975.1"/>
    <property type="molecule type" value="Genomic_DNA"/>
</dbReference>
<dbReference type="InterPro" id="IPR024072">
    <property type="entry name" value="DHFR-like_dom_sf"/>
</dbReference>
<dbReference type="InterPro" id="IPR002125">
    <property type="entry name" value="CMP_dCMP_dom"/>
</dbReference>
<organism evidence="16 17">
    <name type="scientific">Actinomyces lilanjuaniae</name>
    <dbReference type="NCBI Taxonomy" id="2321394"/>
    <lineage>
        <taxon>Bacteria</taxon>
        <taxon>Bacillati</taxon>
        <taxon>Actinomycetota</taxon>
        <taxon>Actinomycetes</taxon>
        <taxon>Actinomycetales</taxon>
        <taxon>Actinomycetaceae</taxon>
        <taxon>Actinomyces</taxon>
    </lineage>
</organism>
<evidence type="ECO:0000256" key="11">
    <source>
        <dbReference type="ARBA" id="ARBA00023268"/>
    </source>
</evidence>
<dbReference type="InterPro" id="IPR002734">
    <property type="entry name" value="RibDG_C"/>
</dbReference>
<evidence type="ECO:0000256" key="9">
    <source>
        <dbReference type="ARBA" id="ARBA00022857"/>
    </source>
</evidence>
<dbReference type="PANTHER" id="PTHR38011">
    <property type="entry name" value="DIHYDROFOLATE REDUCTASE FAMILY PROTEIN (AFU_ORTHOLOGUE AFUA_8G06820)"/>
    <property type="match status" value="1"/>
</dbReference>
<evidence type="ECO:0000256" key="12">
    <source>
        <dbReference type="ARBA" id="ARBA00049861"/>
    </source>
</evidence>
<dbReference type="CDD" id="cd01284">
    <property type="entry name" value="Riboflavin_deaminase-reductase"/>
    <property type="match status" value="1"/>
</dbReference>
<dbReference type="PROSITE" id="PS00903">
    <property type="entry name" value="CYT_DCMP_DEAMINASES_1"/>
    <property type="match status" value="1"/>
</dbReference>
<dbReference type="InterPro" id="IPR016193">
    <property type="entry name" value="Cytidine_deaminase-like"/>
</dbReference>
<comment type="catalytic activity">
    <reaction evidence="13 14">
        <text>2,5-diamino-6-hydroxy-4-(5-phosphoribosylamino)-pyrimidine + H2O + H(+) = 5-amino-6-(5-phospho-D-ribosylamino)uracil + NH4(+)</text>
        <dbReference type="Rhea" id="RHEA:21868"/>
        <dbReference type="ChEBI" id="CHEBI:15377"/>
        <dbReference type="ChEBI" id="CHEBI:15378"/>
        <dbReference type="ChEBI" id="CHEBI:28938"/>
        <dbReference type="ChEBI" id="CHEBI:58453"/>
        <dbReference type="ChEBI" id="CHEBI:58614"/>
        <dbReference type="EC" id="3.5.4.26"/>
    </reaction>
</comment>
<dbReference type="Gene3D" id="3.40.430.10">
    <property type="entry name" value="Dihydrofolate Reductase, subunit A"/>
    <property type="match status" value="2"/>
</dbReference>
<evidence type="ECO:0000256" key="2">
    <source>
        <dbReference type="ARBA" id="ARBA00004882"/>
    </source>
</evidence>
<comment type="cofactor">
    <cofactor evidence="14">
        <name>Zn(2+)</name>
        <dbReference type="ChEBI" id="CHEBI:29105"/>
    </cofactor>
    <text evidence="14">Binds 1 zinc ion.</text>
</comment>
<keyword evidence="8 14" id="KW-0862">Zinc</keyword>
<keyword evidence="11" id="KW-0511">Multifunctional enzyme</keyword>
<evidence type="ECO:0000259" key="15">
    <source>
        <dbReference type="PROSITE" id="PS51747"/>
    </source>
</evidence>
<gene>
    <name evidence="16" type="primary">ribD</name>
    <name evidence="16" type="ORF">D5R93_10630</name>
</gene>
<dbReference type="Proteomes" id="UP000273001">
    <property type="component" value="Chromosome"/>
</dbReference>
<evidence type="ECO:0000313" key="16">
    <source>
        <dbReference type="EMBL" id="AYD90975.1"/>
    </source>
</evidence>
<dbReference type="InterPro" id="IPR016192">
    <property type="entry name" value="APOBEC/CMP_deaminase_Zn-bd"/>
</dbReference>
<evidence type="ECO:0000256" key="6">
    <source>
        <dbReference type="ARBA" id="ARBA00022619"/>
    </source>
</evidence>
<dbReference type="EC" id="3.5.4.26" evidence="14"/>
<accession>A0ABN5PRE1</accession>
<dbReference type="InterPro" id="IPR004794">
    <property type="entry name" value="Eubact_RibD"/>
</dbReference>
<evidence type="ECO:0000256" key="8">
    <source>
        <dbReference type="ARBA" id="ARBA00022833"/>
    </source>
</evidence>
<sequence>MRAALDAARTGQRGANPLVGAAVLAEGRVAALGWHRGAGAPHAEVEALAQARRAGNDLSRATVVVTLEPCHHHGRTGPCTQAILEAGVRRVVYATEDPTPRARGGAQALRRCGLSVVSGLLAREAASLNHRWLRAVAQDRPFVTAKVAQSLDGRTAAVDATSQWITGVQARAHAHQLRARCDAVLVGTGTLLADDPRLSARDPQGRDLPDQPLRVVMGTTEVPPGAALRSGRWCHLRTRDPHEALAQLAGQGVRHLLVEGGARVTTAFLAQDLVDSLVVYQAPLLLGAGAASVADIGVTTLTQARRLELDREPVRLGEDVLLELSPVERVPPAPAVPSVPA</sequence>
<feature type="domain" description="CMP/dCMP-type deaminase" evidence="15">
    <location>
        <begin position="1"/>
        <end position="117"/>
    </location>
</feature>
<dbReference type="SUPFAM" id="SSF53597">
    <property type="entry name" value="Dihydrofolate reductase-like"/>
    <property type="match status" value="1"/>
</dbReference>
<evidence type="ECO:0000256" key="1">
    <source>
        <dbReference type="ARBA" id="ARBA00002151"/>
    </source>
</evidence>
<evidence type="ECO:0000256" key="14">
    <source>
        <dbReference type="PIRNR" id="PIRNR006769"/>
    </source>
</evidence>